<dbReference type="PROSITE" id="PS50919">
    <property type="entry name" value="MIR"/>
    <property type="match status" value="3"/>
</dbReference>
<dbReference type="Gene3D" id="2.80.10.50">
    <property type="match status" value="1"/>
</dbReference>
<dbReference type="SMART" id="SM00043">
    <property type="entry name" value="CY"/>
    <property type="match status" value="10"/>
</dbReference>
<keyword evidence="8 26" id="KW-0808">Transferase</keyword>
<keyword evidence="14 24" id="KW-1133">Transmembrane helix</keyword>
<dbReference type="Pfam" id="PF02366">
    <property type="entry name" value="PMT"/>
    <property type="match status" value="1"/>
</dbReference>
<dbReference type="CDD" id="cd23282">
    <property type="entry name" value="beta-trefoil_MIR_POMT2"/>
    <property type="match status" value="1"/>
</dbReference>
<dbReference type="InterPro" id="IPR036300">
    <property type="entry name" value="MIR_dom_sf"/>
</dbReference>
<organism evidence="26 27">
    <name type="scientific">Eumeta variegata</name>
    <name type="common">Bagworm moth</name>
    <name type="synonym">Eumeta japonica</name>
    <dbReference type="NCBI Taxonomy" id="151549"/>
    <lineage>
        <taxon>Eukaryota</taxon>
        <taxon>Metazoa</taxon>
        <taxon>Ecdysozoa</taxon>
        <taxon>Arthropoda</taxon>
        <taxon>Hexapoda</taxon>
        <taxon>Insecta</taxon>
        <taxon>Pterygota</taxon>
        <taxon>Neoptera</taxon>
        <taxon>Endopterygota</taxon>
        <taxon>Lepidoptera</taxon>
        <taxon>Glossata</taxon>
        <taxon>Ditrysia</taxon>
        <taxon>Tineoidea</taxon>
        <taxon>Psychidae</taxon>
        <taxon>Oiketicinae</taxon>
        <taxon>Eumeta</taxon>
    </lineage>
</organism>
<evidence type="ECO:0000256" key="18">
    <source>
        <dbReference type="ARBA" id="ARBA00045085"/>
    </source>
</evidence>
<evidence type="ECO:0000256" key="15">
    <source>
        <dbReference type="ARBA" id="ARBA00023136"/>
    </source>
</evidence>
<comment type="similarity">
    <text evidence="4">Belongs to the cystatin family.</text>
</comment>
<dbReference type="Pfam" id="PF02815">
    <property type="entry name" value="MIR"/>
    <property type="match status" value="1"/>
</dbReference>
<dbReference type="GO" id="GO:0006508">
    <property type="term" value="P:proteolysis"/>
    <property type="evidence" value="ECO:0007669"/>
    <property type="project" value="UniProtKB-KW"/>
</dbReference>
<reference evidence="26 27" key="1">
    <citation type="journal article" date="2019" name="Commun. Biol.">
        <title>The bagworm genome reveals a unique fibroin gene that provides high tensile strength.</title>
        <authorList>
            <person name="Kono N."/>
            <person name="Nakamura H."/>
            <person name="Ohtoshi R."/>
            <person name="Tomita M."/>
            <person name="Numata K."/>
            <person name="Arakawa K."/>
        </authorList>
    </citation>
    <scope>NUCLEOTIDE SEQUENCE [LARGE SCALE GENOMIC DNA]</scope>
</reference>
<comment type="pathway">
    <text evidence="2">Protein modification; protein glycosylation.</text>
</comment>
<dbReference type="InterPro" id="IPR039417">
    <property type="entry name" value="Peptidase_C1A_papain-like"/>
</dbReference>
<keyword evidence="6" id="KW-0645">Protease</keyword>
<dbReference type="FunFam" id="2.80.10.50:FF:000026">
    <property type="entry name" value="Blast:Protein O-mannosyl-transferase 2"/>
    <property type="match status" value="1"/>
</dbReference>
<dbReference type="SUPFAM" id="SSF54403">
    <property type="entry name" value="Cystatin/monellin"/>
    <property type="match status" value="10"/>
</dbReference>
<evidence type="ECO:0000256" key="16">
    <source>
        <dbReference type="ARBA" id="ARBA00023145"/>
    </source>
</evidence>
<dbReference type="Gene3D" id="3.10.450.10">
    <property type="match status" value="10"/>
</dbReference>
<comment type="catalytic activity">
    <reaction evidence="18">
        <text>a di-trans,poly-cis-dolichyl beta-D-mannosyl phosphate + L-threonyl-[protein] = 3-O-(alpha-D-mannosyl)-L-threonyl-[protein] + a di-trans,poly-cis-dolichyl phosphate + H(+)</text>
        <dbReference type="Rhea" id="RHEA:53396"/>
        <dbReference type="Rhea" id="RHEA-COMP:11060"/>
        <dbReference type="Rhea" id="RHEA-COMP:13547"/>
        <dbReference type="Rhea" id="RHEA-COMP:19498"/>
        <dbReference type="Rhea" id="RHEA-COMP:19501"/>
        <dbReference type="ChEBI" id="CHEBI:15378"/>
        <dbReference type="ChEBI" id="CHEBI:30013"/>
        <dbReference type="ChEBI" id="CHEBI:57683"/>
        <dbReference type="ChEBI" id="CHEBI:58211"/>
        <dbReference type="ChEBI" id="CHEBI:137323"/>
        <dbReference type="EC" id="2.4.1.109"/>
    </reaction>
</comment>
<dbReference type="InterPro" id="IPR018073">
    <property type="entry name" value="Prot_inh_cystat_CS"/>
</dbReference>
<dbReference type="Pfam" id="PF00112">
    <property type="entry name" value="Peptidase_C1"/>
    <property type="match status" value="1"/>
</dbReference>
<dbReference type="PROSITE" id="PS00287">
    <property type="entry name" value="CYSTATIN"/>
    <property type="match status" value="1"/>
</dbReference>
<evidence type="ECO:0000256" key="7">
    <source>
        <dbReference type="ARBA" id="ARBA00022676"/>
    </source>
</evidence>
<evidence type="ECO:0000256" key="4">
    <source>
        <dbReference type="ARBA" id="ARBA00009403"/>
    </source>
</evidence>
<evidence type="ECO:0000256" key="19">
    <source>
        <dbReference type="ARBA" id="ARBA00045102"/>
    </source>
</evidence>
<dbReference type="InterPro" id="IPR003342">
    <property type="entry name" value="ArnT-like_N"/>
</dbReference>
<evidence type="ECO:0000313" key="27">
    <source>
        <dbReference type="Proteomes" id="UP000299102"/>
    </source>
</evidence>
<dbReference type="SMART" id="SM00848">
    <property type="entry name" value="Inhibitor_I29"/>
    <property type="match status" value="1"/>
</dbReference>
<dbReference type="Gene3D" id="3.90.70.10">
    <property type="entry name" value="Cysteine proteinases"/>
    <property type="match status" value="1"/>
</dbReference>
<feature type="transmembrane region" description="Helical" evidence="24">
    <location>
        <begin position="456"/>
        <end position="475"/>
    </location>
</feature>
<evidence type="ECO:0000256" key="10">
    <source>
        <dbReference type="ARBA" id="ARBA00022737"/>
    </source>
</evidence>
<accession>A0A4C1ZQ03</accession>
<feature type="transmembrane region" description="Helical" evidence="24">
    <location>
        <begin position="414"/>
        <end position="435"/>
    </location>
</feature>
<dbReference type="InterPro" id="IPR038765">
    <property type="entry name" value="Papain-like_cys_pep_sf"/>
</dbReference>
<evidence type="ECO:0000256" key="1">
    <source>
        <dbReference type="ARBA" id="ARBA00004477"/>
    </source>
</evidence>
<dbReference type="OrthoDB" id="5561486at2759"/>
<comment type="catalytic activity">
    <reaction evidence="19">
        <text>a di-trans,poly-cis-dolichyl beta-D-mannosyl phosphate + L-seryl-[protein] = 3-O-(alpha-D-mannosyl)-L-seryl-[protein] + a di-trans,poly-cis-dolichyl phosphate + H(+)</text>
        <dbReference type="Rhea" id="RHEA:17377"/>
        <dbReference type="Rhea" id="RHEA-COMP:9863"/>
        <dbReference type="Rhea" id="RHEA-COMP:13546"/>
        <dbReference type="Rhea" id="RHEA-COMP:19498"/>
        <dbReference type="Rhea" id="RHEA-COMP:19501"/>
        <dbReference type="ChEBI" id="CHEBI:15378"/>
        <dbReference type="ChEBI" id="CHEBI:29999"/>
        <dbReference type="ChEBI" id="CHEBI:57683"/>
        <dbReference type="ChEBI" id="CHEBI:58211"/>
        <dbReference type="ChEBI" id="CHEBI:137321"/>
        <dbReference type="EC" id="2.4.1.109"/>
    </reaction>
</comment>
<evidence type="ECO:0000256" key="2">
    <source>
        <dbReference type="ARBA" id="ARBA00004922"/>
    </source>
</evidence>
<dbReference type="Proteomes" id="UP000299102">
    <property type="component" value="Unassembled WGS sequence"/>
</dbReference>
<evidence type="ECO:0000256" key="12">
    <source>
        <dbReference type="ARBA" id="ARBA00022807"/>
    </source>
</evidence>
<dbReference type="SMART" id="SM00645">
    <property type="entry name" value="Pept_C1"/>
    <property type="match status" value="1"/>
</dbReference>
<evidence type="ECO:0000256" key="21">
    <source>
        <dbReference type="ARBA" id="ARBA00062278"/>
    </source>
</evidence>
<keyword evidence="9 24" id="KW-0812">Transmembrane</keyword>
<evidence type="ECO:0000256" key="23">
    <source>
        <dbReference type="SAM" id="MobiDB-lite"/>
    </source>
</evidence>
<sequence length="2379" mass="270087">MLIALSGKLTGYDGTFPFDKPGDKYDGVNYEGMRIVRSLTNAGISPFSLRMLTWQLFLGTGLACTISVKFVGLFLVLFVGLLTIADLWNVLGDLSKPVSLTIKHLFGRTVTLILWPILLYIFFFWIHLTVLSKSGNGDGFYSSGFQARLEGNSLHNASAPRSLAYGAVITLKNHRTGGGYLHSHHHLYPAGVGARQQQITTYTHKDENNRWLVKPYNKEESVEKVELIRSGDLVRLTHVPTGRNLHSHREKAPLTTKYMQVTGYGEDGIGDANDVWKILISGGKDGDEILTVSSKLVLVHYLQACVLTTTGKQLPKWGYEQQEVACNPNLRDKNALWNVEDNIFDDLPKVSFEEYASSFLERFLESHAVMFQGNAGLKPKEGEVTSQPWQWPINYRGQFFSGSSHRIYLLGNPIVWWTNLAFLVVFFFIFALNSIREKRASALGIKLGDDDKKRQLLNAAGWSFTGWALHYVPFWTMGRVLYFHHYFPALVFSSMLTEEIRYWTEVSDASLQTGFLCVQFRAAPNQQWTETSTRMAFKNVGRTVRSRGKSNVPSGSCGPGSENWRRCREAALPGDYGGRVKDSTNGEINAPVSNVQCHDGIVQQQVLSTVGNFNENTENTYGDDGGSTTDTAQHALKLDKEIQPENTGVIDEHIDVPRVSLTCFDCGSHVDPSAPGVQDLALLAVRHLDKHEPSVIHVLNNVIDVERQVQVVNGVRFILMLNIDFDKCAVVQVAECRYTKTCKVSILEKPWVRLADGSKFRSIVSNNCTDQWLFGDNGEVLPTIFENSQEIGDSDHVTVNPPDGSQLGNTGDEETNNYSPTPNNKGVPDGGSTSDILREVHESGLQAQVPQRTLTEQQIKHLEEQIIPARETISYSPHETLTQISITERQPLLYHGVNNLPNQHVVEEILDTTHPCVISDDKKRAIDDLLNYFNFGGNILPTLYFSPQQNTREKRDNDKIARIPLSVNVQKNSPMIDSIGAKYTTNTNSRNDLVLTQSDIAKKRERRFVGPSVQVGPSPVLGGPQNENANDKQYRDLAERSLEKYHSKSDVQYIHKIVEVIKVTTQVVSGIITNIDFSISPTKCLNNGVNSESHINCIIEDSSNVKNCHSEIYSSPDGRNEITVTCSRLKNKLQKRKGNESKYTKKKSDALVHVPLSVNHFNVFGKNDNISEVIYRKGSRKSRSIVGSPQPQNPTDDKYRNLVIESLKKYHAKSKVQYIHRLVKIVDVTKQIVSGTLIKINFIISPTACIKNLTNELSHTNCEVQDSSNVRHCHSEIYQKPWIRSSKDITVSCGSLKKDSPKKKRSNMKFKRNISIPGEEQQRNPNENSYMNLALESLQKYQLLSNTPYIHTILKIDRVTTQLVSGVLTKLDFQVTPTNCLVNDLFSSDSNNCEIKNPKVILNCHSEIWNRPWIKEEKQINVTCEKKNVLGGIEDEDSNDSIYKDMAYQLLQHYETFSNNELFHKIKHIEKVTTQVVAGTRTRIEFIVAPTNCLKSEIKTLDLGDSNCNILNDNDEYKCYVEIWERPWLKDEYEKKQSDIKCGAKNNSLRRKRDVLVGGQTEKDPNQQEYIDLAQRSLQKYQLMSSDQSENKLITVDRVTVQVVSGILTRIDFTISRTSCSKDDVLGEVGEKCEVPDEVLKCFAKVWSRPWLQNENEKEKIDVNCASKESELSRTKRSYEIDSRSSSNEVTNGNEPGGNQELDLNDIKYRNMARESLSKYQSFSNNEYYHKITQVNKISTQIVQGVKTKIDFIVVPTNCLQNDIDSLDFYETKCELQSSGYTYECHAEIWDRPWLNNEKDRRQIEISCKPKENEAKRMKRNVRLGVPKEEDLNDQKYKDMAQRSLQKYQLLSSTQSAHKLITVDRVTSQVVSGRLFRIDFTISPTSCLKSEVSGVVGPDCEVRSETFKCFAKIWSRPWLQDENEKEQIDVNCANTESKLLRSRRSSLAPTIDDIQVYELIQESLRKLEMTSVDRYKLRLVKVNNYTTKIDAGRVFTINFDAAYTSCSKYERERDDNTCPYLESLPKRHCISEIRESLTGNGRKIDVNCETEGAPLLSRPDSENAEVNELANIALKFIEAKYPHPRKQKIIRVIKWEKQLVADTHYRLKLEVGYTNCSVFSLERYCNITENMGVNRFCRVNAWIRSRSDQWPKVRVSCNQDGDMRDLFLQIQAEYLFSEFIMTHKPVYVNDTDEMRRRFEIFKENVKKIHAFNVYEKGTATYGLSRFADLTYEEFRIKHTGLNRSLYNPNKTPMAHADIPDVVLPASYDWRDQGAVTPVKDQGSCGSCWAFSVTGNIEGQWKLKTGNLLSLSEQELVDCDKLDDGCNGGLPDNAYRSGRAQFICNVIQREAFQSDVAVSAGRSQQVKSNNGFVVCVALRF</sequence>
<dbReference type="SMART" id="SM00472">
    <property type="entry name" value="MIR"/>
    <property type="match status" value="3"/>
</dbReference>
<evidence type="ECO:0000256" key="8">
    <source>
        <dbReference type="ARBA" id="ARBA00022679"/>
    </source>
</evidence>
<keyword evidence="13" id="KW-0256">Endoplasmic reticulum</keyword>
<keyword evidence="11" id="KW-0378">Hydrolase</keyword>
<dbReference type="GO" id="GO:0004169">
    <property type="term" value="F:dolichyl-phosphate-mannose-protein mannosyltransferase activity"/>
    <property type="evidence" value="ECO:0007669"/>
    <property type="project" value="UniProtKB-EC"/>
</dbReference>
<feature type="transmembrane region" description="Helical" evidence="24">
    <location>
        <begin position="56"/>
        <end position="84"/>
    </location>
</feature>
<keyword evidence="10" id="KW-0677">Repeat</keyword>
<gene>
    <name evidence="26" type="primary">tw</name>
    <name evidence="26" type="ORF">EVAR_62419_1</name>
</gene>
<dbReference type="InterPro" id="IPR016093">
    <property type="entry name" value="MIR_motif"/>
</dbReference>
<feature type="domain" description="MIR" evidence="25">
    <location>
        <begin position="287"/>
        <end position="342"/>
    </location>
</feature>
<name>A0A4C1ZQ03_EUMVA</name>
<dbReference type="EMBL" id="BGZK01001969">
    <property type="protein sequence ID" value="GBP88989.1"/>
    <property type="molecule type" value="Genomic_DNA"/>
</dbReference>
<dbReference type="UniPathway" id="UPA00378"/>
<evidence type="ECO:0000256" key="17">
    <source>
        <dbReference type="ARBA" id="ARBA00039583"/>
    </source>
</evidence>
<keyword evidence="27" id="KW-1185">Reference proteome</keyword>
<dbReference type="InterPro" id="IPR027005">
    <property type="entry name" value="PMT-like"/>
</dbReference>
<dbReference type="Pfam" id="PF08246">
    <property type="entry name" value="Inhibitor_I29"/>
    <property type="match status" value="1"/>
</dbReference>
<comment type="caution">
    <text evidence="26">The sequence shown here is derived from an EMBL/GenBank/DDBJ whole genome shotgun (WGS) entry which is preliminary data.</text>
</comment>
<dbReference type="GO" id="GO:0004869">
    <property type="term" value="F:cysteine-type endopeptidase inhibitor activity"/>
    <property type="evidence" value="ECO:0007669"/>
    <property type="project" value="InterPro"/>
</dbReference>
<keyword evidence="12" id="KW-0788">Thiol protease</keyword>
<dbReference type="PANTHER" id="PTHR10050:SF46">
    <property type="entry name" value="PROTEIN O-MANNOSYL-TRANSFERASE 2"/>
    <property type="match status" value="1"/>
</dbReference>
<keyword evidence="16" id="KW-0865">Zymogen</keyword>
<evidence type="ECO:0000256" key="11">
    <source>
        <dbReference type="ARBA" id="ARBA00022801"/>
    </source>
</evidence>
<evidence type="ECO:0000256" key="22">
    <source>
        <dbReference type="ARBA" id="ARBA00081085"/>
    </source>
</evidence>
<comment type="function">
    <text evidence="20">Rt/POMT1 and tw/POMT2 function as a protein O-mannosyltransferase in association with each other to generate and maintain normal muscle development.</text>
</comment>
<dbReference type="PROSITE" id="PS00139">
    <property type="entry name" value="THIOL_PROTEASE_CYS"/>
    <property type="match status" value="1"/>
</dbReference>
<protein>
    <recommendedName>
        <fullName evidence="17">Protein O-mannosyl-transferase 2</fullName>
        <ecNumber evidence="5">2.4.1.109</ecNumber>
    </recommendedName>
    <alternativeName>
        <fullName evidence="22">Protein twisted</fullName>
    </alternativeName>
</protein>
<dbReference type="InterPro" id="IPR000010">
    <property type="entry name" value="Cystatin_dom"/>
</dbReference>
<evidence type="ECO:0000256" key="13">
    <source>
        <dbReference type="ARBA" id="ARBA00022824"/>
    </source>
</evidence>
<feature type="region of interest" description="Disordered" evidence="23">
    <location>
        <begin position="791"/>
        <end position="835"/>
    </location>
</feature>
<dbReference type="Pfam" id="PF00031">
    <property type="entry name" value="Cystatin"/>
    <property type="match status" value="8"/>
</dbReference>
<keyword evidence="7" id="KW-0328">Glycosyltransferase</keyword>
<evidence type="ECO:0000259" key="25">
    <source>
        <dbReference type="PROSITE" id="PS50919"/>
    </source>
</evidence>
<comment type="subunit">
    <text evidence="21">Interacts with Rt/POMT1.</text>
</comment>
<feature type="region of interest" description="Disordered" evidence="23">
    <location>
        <begin position="1676"/>
        <end position="1703"/>
    </location>
</feature>
<dbReference type="CDD" id="cd02248">
    <property type="entry name" value="Peptidase_C1A"/>
    <property type="match status" value="1"/>
</dbReference>
<evidence type="ECO:0000313" key="26">
    <source>
        <dbReference type="EMBL" id="GBP88989.1"/>
    </source>
</evidence>
<dbReference type="GO" id="GO:0005789">
    <property type="term" value="C:endoplasmic reticulum membrane"/>
    <property type="evidence" value="ECO:0007669"/>
    <property type="project" value="UniProtKB-SubCell"/>
</dbReference>
<dbReference type="InterPro" id="IPR000169">
    <property type="entry name" value="Pept_cys_AS"/>
</dbReference>
<evidence type="ECO:0000256" key="14">
    <source>
        <dbReference type="ARBA" id="ARBA00022989"/>
    </source>
</evidence>
<dbReference type="InterPro" id="IPR013201">
    <property type="entry name" value="Prot_inhib_I29"/>
</dbReference>
<dbReference type="PANTHER" id="PTHR10050">
    <property type="entry name" value="DOLICHYL-PHOSPHATE-MANNOSE--PROTEIN MANNOSYLTRANSFERASE"/>
    <property type="match status" value="1"/>
</dbReference>
<evidence type="ECO:0000256" key="5">
    <source>
        <dbReference type="ARBA" id="ARBA00012839"/>
    </source>
</evidence>
<feature type="domain" description="MIR" evidence="25">
    <location>
        <begin position="160"/>
        <end position="216"/>
    </location>
</feature>
<dbReference type="STRING" id="151549.A0A4C1ZQ03"/>
<dbReference type="GO" id="GO:0008234">
    <property type="term" value="F:cysteine-type peptidase activity"/>
    <property type="evidence" value="ECO:0007669"/>
    <property type="project" value="UniProtKB-KW"/>
</dbReference>
<evidence type="ECO:0000256" key="3">
    <source>
        <dbReference type="ARBA" id="ARBA00007222"/>
    </source>
</evidence>
<keyword evidence="15 24" id="KW-0472">Membrane</keyword>
<dbReference type="Pfam" id="PF16192">
    <property type="entry name" value="PMT_4TMC"/>
    <property type="match status" value="1"/>
</dbReference>
<dbReference type="SUPFAM" id="SSF82109">
    <property type="entry name" value="MIR domain"/>
    <property type="match status" value="1"/>
</dbReference>
<comment type="similarity">
    <text evidence="3">Belongs to the glycosyltransferase 39 family.</text>
</comment>
<feature type="domain" description="MIR" evidence="25">
    <location>
        <begin position="225"/>
        <end position="281"/>
    </location>
</feature>
<feature type="compositionally biased region" description="Polar residues" evidence="23">
    <location>
        <begin position="1684"/>
        <end position="1694"/>
    </location>
</feature>
<evidence type="ECO:0000256" key="6">
    <source>
        <dbReference type="ARBA" id="ARBA00022670"/>
    </source>
</evidence>
<dbReference type="CDD" id="cd00042">
    <property type="entry name" value="CY"/>
    <property type="match status" value="10"/>
</dbReference>
<evidence type="ECO:0000256" key="20">
    <source>
        <dbReference type="ARBA" id="ARBA00059310"/>
    </source>
</evidence>
<evidence type="ECO:0000256" key="9">
    <source>
        <dbReference type="ARBA" id="ARBA00022692"/>
    </source>
</evidence>
<dbReference type="InterPro" id="IPR046350">
    <property type="entry name" value="Cystatin_sf"/>
</dbReference>
<dbReference type="SUPFAM" id="SSF54001">
    <property type="entry name" value="Cysteine proteinases"/>
    <property type="match status" value="1"/>
</dbReference>
<dbReference type="InterPro" id="IPR000668">
    <property type="entry name" value="Peptidase_C1A_C"/>
</dbReference>
<proteinExistence type="inferred from homology"/>
<feature type="transmembrane region" description="Helical" evidence="24">
    <location>
        <begin position="105"/>
        <end position="126"/>
    </location>
</feature>
<dbReference type="EC" id="2.4.1.109" evidence="5"/>
<dbReference type="InterPro" id="IPR032421">
    <property type="entry name" value="PMT_4TMC"/>
</dbReference>
<evidence type="ECO:0000256" key="24">
    <source>
        <dbReference type="SAM" id="Phobius"/>
    </source>
</evidence>
<comment type="subcellular location">
    <subcellularLocation>
        <location evidence="1">Endoplasmic reticulum membrane</location>
        <topology evidence="1">Multi-pass membrane protein</topology>
    </subcellularLocation>
</comment>